<dbReference type="SUPFAM" id="SSF53955">
    <property type="entry name" value="Lysozyme-like"/>
    <property type="match status" value="1"/>
</dbReference>
<evidence type="ECO:0000259" key="2">
    <source>
        <dbReference type="Pfam" id="PF19489"/>
    </source>
</evidence>
<name>A0A1D2QP13_9GAMM</name>
<proteinExistence type="predicted"/>
<evidence type="ECO:0000313" key="3">
    <source>
        <dbReference type="EMBL" id="ODS23290.1"/>
    </source>
</evidence>
<dbReference type="STRING" id="62101.AB835_09725"/>
<feature type="chain" id="PRO_5008906541" description="Transglycosylase SLT domain-containing protein" evidence="1">
    <location>
        <begin position="19"/>
        <end position="204"/>
    </location>
</feature>
<protein>
    <recommendedName>
        <fullName evidence="2">Transglycosylase SLT domain-containing protein</fullName>
    </recommendedName>
</protein>
<evidence type="ECO:0000256" key="1">
    <source>
        <dbReference type="SAM" id="SignalP"/>
    </source>
</evidence>
<evidence type="ECO:0000313" key="4">
    <source>
        <dbReference type="Proteomes" id="UP000242502"/>
    </source>
</evidence>
<dbReference type="EMBL" id="MDLC01000033">
    <property type="protein sequence ID" value="ODS23290.1"/>
    <property type="molecule type" value="Genomic_DNA"/>
</dbReference>
<comment type="caution">
    <text evidence="3">The sequence shown here is derived from an EMBL/GenBank/DDBJ whole genome shotgun (WGS) entry which is preliminary data.</text>
</comment>
<dbReference type="AlphaFoldDB" id="A0A1D2QP13"/>
<dbReference type="InterPro" id="IPR023346">
    <property type="entry name" value="Lysozyme-like_dom_sf"/>
</dbReference>
<feature type="signal peptide" evidence="1">
    <location>
        <begin position="1"/>
        <end position="18"/>
    </location>
</feature>
<dbReference type="PROSITE" id="PS51257">
    <property type="entry name" value="PROKAR_LIPOPROTEIN"/>
    <property type="match status" value="1"/>
</dbReference>
<feature type="domain" description="Transglycosylase SLT" evidence="2">
    <location>
        <begin position="7"/>
        <end position="188"/>
    </location>
</feature>
<keyword evidence="1" id="KW-0732">Signal</keyword>
<organism evidence="3 4">
    <name type="scientific">Candidatus Endobugula sertula</name>
    <name type="common">Bugula neritina bacterial symbiont</name>
    <dbReference type="NCBI Taxonomy" id="62101"/>
    <lineage>
        <taxon>Bacteria</taxon>
        <taxon>Pseudomonadati</taxon>
        <taxon>Pseudomonadota</taxon>
        <taxon>Gammaproteobacteria</taxon>
        <taxon>Cellvibrionales</taxon>
        <taxon>Cellvibrionaceae</taxon>
        <taxon>Candidatus Endobugula</taxon>
    </lineage>
</organism>
<accession>A0A1D2QP13</accession>
<dbReference type="InterPro" id="IPR045795">
    <property type="entry name" value="SLT_4"/>
</dbReference>
<gene>
    <name evidence="3" type="ORF">AB835_09725</name>
</gene>
<dbReference type="Gene3D" id="1.10.530.10">
    <property type="match status" value="1"/>
</dbReference>
<sequence>MKQVFRLLLLIGLLAACATSPPRQVNNICRVFDQKPSWYKAAAKSKKRWESSIPLMMAFMHQESRFVSYAKPPRTKILGFIPGPRKSSAYGYSQAQDSTWKWYKKSTGHWGADRDNFQDAIDFIGWYNMQTKKKNGVSLNDAYSLYLAYHEGHGGFKKKSYHKKPWLKKVAKKVVRQASTYSKQLKTCEQRYISGGSGFSLWPF</sequence>
<dbReference type="Pfam" id="PF19489">
    <property type="entry name" value="SLT_4"/>
    <property type="match status" value="1"/>
</dbReference>
<dbReference type="Proteomes" id="UP000242502">
    <property type="component" value="Unassembled WGS sequence"/>
</dbReference>
<reference evidence="3 4" key="1">
    <citation type="journal article" date="2016" name="Appl. Environ. Microbiol.">
        <title>Lack of Overt Genome Reduction in the Bryostatin-Producing Bryozoan Symbiont "Candidatus Endobugula sertula".</title>
        <authorList>
            <person name="Miller I.J."/>
            <person name="Vanee N."/>
            <person name="Fong S.S."/>
            <person name="Lim-Fong G.E."/>
            <person name="Kwan J.C."/>
        </authorList>
    </citation>
    <scope>NUCLEOTIDE SEQUENCE [LARGE SCALE GENOMIC DNA]</scope>
    <source>
        <strain evidence="3">AB1-4</strain>
    </source>
</reference>